<dbReference type="Gene3D" id="3.90.190.20">
    <property type="entry name" value="Mur ligase, C-terminal domain"/>
    <property type="match status" value="1"/>
</dbReference>
<protein>
    <recommendedName>
        <fullName evidence="8">Dihydrofolate synthase/folylpolyglutamate synthase</fullName>
        <ecNumber evidence="6">6.3.2.12</ecNumber>
        <ecNumber evidence="7">6.3.2.17</ecNumber>
    </recommendedName>
    <alternativeName>
        <fullName evidence="17">Folylpoly-gamma-glutamate synthetase-dihydrofolate synthetase</fullName>
    </alternativeName>
    <alternativeName>
        <fullName evidence="15">Folylpolyglutamate synthetase</fullName>
    </alternativeName>
    <alternativeName>
        <fullName evidence="16">Tetrahydrofolylpolyglutamate synthase</fullName>
    </alternativeName>
</protein>
<evidence type="ECO:0000256" key="3">
    <source>
        <dbReference type="ARBA" id="ARBA00004799"/>
    </source>
</evidence>
<dbReference type="Pfam" id="PF08245">
    <property type="entry name" value="Mur_ligase_M"/>
    <property type="match status" value="1"/>
</dbReference>
<dbReference type="EC" id="6.3.2.17" evidence="7"/>
<dbReference type="GeneID" id="78295146"/>
<keyword evidence="13" id="KW-0460">Magnesium</keyword>
<comment type="caution">
    <text evidence="26">The sequence shown here is derived from an EMBL/GenBank/DDBJ whole genome shotgun (WGS) entry which is preliminary data.</text>
</comment>
<dbReference type="InterPro" id="IPR036565">
    <property type="entry name" value="Mur-like_cat_sf"/>
</dbReference>
<gene>
    <name evidence="26" type="ORF">C8D82_111100</name>
    <name evidence="25" type="ORF">HF882_10815</name>
</gene>
<comment type="pathway">
    <text evidence="3">Cofactor biosynthesis; tetrahydrofolate biosynthesis; 7,8-dihydrofolate from 2-amino-4-hydroxy-6-hydroxymethyl-7,8-dihydropteridine diphosphate and 4-aminobenzoate: step 2/2.</text>
</comment>
<dbReference type="PIRSF" id="PIRSF001563">
    <property type="entry name" value="Folylpolyglu_synth"/>
    <property type="match status" value="1"/>
</dbReference>
<dbReference type="AlphaFoldDB" id="A0A2U1B1V7"/>
<evidence type="ECO:0000256" key="13">
    <source>
        <dbReference type="ARBA" id="ARBA00022842"/>
    </source>
</evidence>
<evidence type="ECO:0000256" key="18">
    <source>
        <dbReference type="ARBA" id="ARBA00047493"/>
    </source>
</evidence>
<evidence type="ECO:0000313" key="26">
    <source>
        <dbReference type="EMBL" id="PVY42643.1"/>
    </source>
</evidence>
<dbReference type="FunFam" id="3.40.1190.10:FF:000011">
    <property type="entry name" value="Folylpolyglutamate synthase/dihydrofolate synthase"/>
    <property type="match status" value="1"/>
</dbReference>
<evidence type="ECO:0000313" key="28">
    <source>
        <dbReference type="Proteomes" id="UP000576225"/>
    </source>
</evidence>
<dbReference type="RefSeq" id="WP_116883832.1">
    <property type="nucleotide sequence ID" value="NZ_CABMMC010000210.1"/>
</dbReference>
<dbReference type="GO" id="GO:0046872">
    <property type="term" value="F:metal ion binding"/>
    <property type="evidence" value="ECO:0007669"/>
    <property type="project" value="UniProtKB-KW"/>
</dbReference>
<comment type="similarity">
    <text evidence="5 22">Belongs to the folylpolyglutamate synthase family.</text>
</comment>
<keyword evidence="9 22" id="KW-0436">Ligase</keyword>
<reference evidence="26 27" key="1">
    <citation type="submission" date="2018-04" db="EMBL/GenBank/DDBJ databases">
        <title>Genomic Encyclopedia of Type Strains, Phase IV (KMG-IV): sequencing the most valuable type-strain genomes for metagenomic binning, comparative biology and taxonomic classification.</title>
        <authorList>
            <person name="Goeker M."/>
        </authorList>
    </citation>
    <scope>NUCLEOTIDE SEQUENCE [LARGE SCALE GENOMIC DNA]</scope>
    <source>
        <strain evidence="26 27">DSM 14823</strain>
    </source>
</reference>
<dbReference type="InterPro" id="IPR036615">
    <property type="entry name" value="Mur_ligase_C_dom_sf"/>
</dbReference>
<sequence>MSTLSVREYLDSLTMFGIKPGLEATVELMNRAGNPDRDLKFIHLAGTNGKGSTGAMLECALRSAGFTTGFYSSPHLIDIRERFRVNGRAVPQGDFDAYAAELAEAARRNTGRDFRFTYFEFTTVLAALIFARAGVDVVIWETGMGGRLDSTNVVNPIATVITNIALDHQAYLGDTIDKIAWEKAGIIKPAVPLFYGVMPEEARQVLLDRARQLGAAPTGPGPETAGRLHYKTANGMTVQEFEYEGRRVRLPLLGAMQRRNFRVVYPVLKFMQSRYGLDLDRALDGLANVRWPARCQQLNERLFVDGGHNPDGLAALCEALQEAAPGEKFRIVFAGFRDKDVAGSLKLIAPVAAEFVFVPLHEADRPCYSGEELCKLAAECCSVPSRAAENALLAVNDALADSKCRVLVAGSLYLAGEVLSGMADRRDVLDLA</sequence>
<dbReference type="EC" id="6.3.2.12" evidence="6"/>
<evidence type="ECO:0000256" key="20">
    <source>
        <dbReference type="ARBA" id="ARBA00049035"/>
    </source>
</evidence>
<evidence type="ECO:0000313" key="25">
    <source>
        <dbReference type="EMBL" id="NMD87074.1"/>
    </source>
</evidence>
<evidence type="ECO:0000256" key="5">
    <source>
        <dbReference type="ARBA" id="ARBA00008276"/>
    </source>
</evidence>
<evidence type="ECO:0000259" key="23">
    <source>
        <dbReference type="Pfam" id="PF02875"/>
    </source>
</evidence>
<evidence type="ECO:0000256" key="17">
    <source>
        <dbReference type="ARBA" id="ARBA00032510"/>
    </source>
</evidence>
<dbReference type="EMBL" id="JABAEW010000018">
    <property type="protein sequence ID" value="NMD87074.1"/>
    <property type="molecule type" value="Genomic_DNA"/>
</dbReference>
<comment type="function">
    <text evidence="2">Functions in two distinct reactions of the de novo folate biosynthetic pathway. Catalyzes the addition of a glutamate residue to dihydropteroate (7,8-dihydropteroate or H2Pte) to form dihydrofolate (7,8-dihydrofolate monoglutamate or H2Pte-Glu). Also catalyzes successive additions of L-glutamate to tetrahydrofolate or 10-formyltetrahydrofolate or 5,10-methylenetetrahydrofolate, leading to folylpolyglutamate derivatives.</text>
</comment>
<evidence type="ECO:0000256" key="21">
    <source>
        <dbReference type="ARBA" id="ARBA00049161"/>
    </source>
</evidence>
<evidence type="ECO:0000256" key="10">
    <source>
        <dbReference type="ARBA" id="ARBA00022723"/>
    </source>
</evidence>
<dbReference type="InterPro" id="IPR001645">
    <property type="entry name" value="Folylpolyglutamate_synth"/>
</dbReference>
<evidence type="ECO:0000256" key="15">
    <source>
        <dbReference type="ARBA" id="ARBA00030048"/>
    </source>
</evidence>
<evidence type="ECO:0000313" key="27">
    <source>
        <dbReference type="Proteomes" id="UP000245959"/>
    </source>
</evidence>
<evidence type="ECO:0000256" key="2">
    <source>
        <dbReference type="ARBA" id="ARBA00002714"/>
    </source>
</evidence>
<keyword evidence="11 22" id="KW-0547">Nucleotide-binding</keyword>
<evidence type="ECO:0000256" key="19">
    <source>
        <dbReference type="ARBA" id="ARBA00047808"/>
    </source>
</evidence>
<keyword evidence="10" id="KW-0479">Metal-binding</keyword>
<dbReference type="Gene3D" id="3.40.1190.10">
    <property type="entry name" value="Mur-like, catalytic domain"/>
    <property type="match status" value="1"/>
</dbReference>
<dbReference type="Proteomes" id="UP000245959">
    <property type="component" value="Unassembled WGS sequence"/>
</dbReference>
<keyword evidence="12 22" id="KW-0067">ATP-binding</keyword>
<dbReference type="GO" id="GO:0005737">
    <property type="term" value="C:cytoplasm"/>
    <property type="evidence" value="ECO:0007669"/>
    <property type="project" value="TreeGrafter"/>
</dbReference>
<dbReference type="GO" id="GO:0008841">
    <property type="term" value="F:dihydrofolate synthase activity"/>
    <property type="evidence" value="ECO:0007669"/>
    <property type="project" value="UniProtKB-EC"/>
</dbReference>
<dbReference type="GO" id="GO:0046656">
    <property type="term" value="P:folic acid biosynthetic process"/>
    <property type="evidence" value="ECO:0007669"/>
    <property type="project" value="UniProtKB-KW"/>
</dbReference>
<dbReference type="OrthoDB" id="9809356at2"/>
<comment type="catalytic activity">
    <reaction evidence="20">
        <text>(6R)-5,10-methylenetetrahydrofolyl-(gamma-L-Glu)(n) + L-glutamate + ATP = (6R)-5,10-methylenetetrahydrofolyl-(gamma-L-Glu)(n+1) + ADP + phosphate + H(+)</text>
        <dbReference type="Rhea" id="RHEA:51912"/>
        <dbReference type="Rhea" id="RHEA-COMP:13257"/>
        <dbReference type="Rhea" id="RHEA-COMP:13258"/>
        <dbReference type="ChEBI" id="CHEBI:15378"/>
        <dbReference type="ChEBI" id="CHEBI:29985"/>
        <dbReference type="ChEBI" id="CHEBI:30616"/>
        <dbReference type="ChEBI" id="CHEBI:43474"/>
        <dbReference type="ChEBI" id="CHEBI:136572"/>
        <dbReference type="ChEBI" id="CHEBI:456216"/>
        <dbReference type="EC" id="6.3.2.17"/>
    </reaction>
</comment>
<dbReference type="EMBL" id="QEKH01000011">
    <property type="protein sequence ID" value="PVY42643.1"/>
    <property type="molecule type" value="Genomic_DNA"/>
</dbReference>
<evidence type="ECO:0000256" key="1">
    <source>
        <dbReference type="ARBA" id="ARBA00001946"/>
    </source>
</evidence>
<dbReference type="SUPFAM" id="SSF53623">
    <property type="entry name" value="MurD-like peptide ligases, catalytic domain"/>
    <property type="match status" value="1"/>
</dbReference>
<dbReference type="GO" id="GO:0004326">
    <property type="term" value="F:tetrahydrofolylpolyglutamate synthase activity"/>
    <property type="evidence" value="ECO:0007669"/>
    <property type="project" value="UniProtKB-EC"/>
</dbReference>
<evidence type="ECO:0000256" key="16">
    <source>
        <dbReference type="ARBA" id="ARBA00030592"/>
    </source>
</evidence>
<evidence type="ECO:0000259" key="24">
    <source>
        <dbReference type="Pfam" id="PF08245"/>
    </source>
</evidence>
<evidence type="ECO:0000256" key="4">
    <source>
        <dbReference type="ARBA" id="ARBA00005150"/>
    </source>
</evidence>
<comment type="catalytic activity">
    <reaction evidence="19">
        <text>10-formyltetrahydrofolyl-(gamma-L-Glu)(n) + L-glutamate + ATP = 10-formyltetrahydrofolyl-(gamma-L-Glu)(n+1) + ADP + phosphate + H(+)</text>
        <dbReference type="Rhea" id="RHEA:51904"/>
        <dbReference type="Rhea" id="RHEA-COMP:13088"/>
        <dbReference type="Rhea" id="RHEA-COMP:14300"/>
        <dbReference type="ChEBI" id="CHEBI:15378"/>
        <dbReference type="ChEBI" id="CHEBI:29985"/>
        <dbReference type="ChEBI" id="CHEBI:30616"/>
        <dbReference type="ChEBI" id="CHEBI:43474"/>
        <dbReference type="ChEBI" id="CHEBI:134413"/>
        <dbReference type="ChEBI" id="CHEBI:456216"/>
        <dbReference type="EC" id="6.3.2.17"/>
    </reaction>
</comment>
<evidence type="ECO:0000256" key="11">
    <source>
        <dbReference type="ARBA" id="ARBA00022741"/>
    </source>
</evidence>
<dbReference type="Pfam" id="PF02875">
    <property type="entry name" value="Mur_ligase_C"/>
    <property type="match status" value="1"/>
</dbReference>
<comment type="catalytic activity">
    <reaction evidence="21">
        <text>7,8-dihydropteroate + L-glutamate + ATP = 7,8-dihydrofolate + ADP + phosphate + H(+)</text>
        <dbReference type="Rhea" id="RHEA:23584"/>
        <dbReference type="ChEBI" id="CHEBI:15378"/>
        <dbReference type="ChEBI" id="CHEBI:17839"/>
        <dbReference type="ChEBI" id="CHEBI:29985"/>
        <dbReference type="ChEBI" id="CHEBI:30616"/>
        <dbReference type="ChEBI" id="CHEBI:43474"/>
        <dbReference type="ChEBI" id="CHEBI:57451"/>
        <dbReference type="ChEBI" id="CHEBI:456216"/>
        <dbReference type="EC" id="6.3.2.12"/>
    </reaction>
</comment>
<comment type="catalytic activity">
    <reaction evidence="18">
        <text>(6S)-5,6,7,8-tetrahydrofolyl-(gamma-L-Glu)(n) + L-glutamate + ATP = (6S)-5,6,7,8-tetrahydrofolyl-(gamma-L-Glu)(n+1) + ADP + phosphate + H(+)</text>
        <dbReference type="Rhea" id="RHEA:10580"/>
        <dbReference type="Rhea" id="RHEA-COMP:14738"/>
        <dbReference type="Rhea" id="RHEA-COMP:14740"/>
        <dbReference type="ChEBI" id="CHEBI:15378"/>
        <dbReference type="ChEBI" id="CHEBI:29985"/>
        <dbReference type="ChEBI" id="CHEBI:30616"/>
        <dbReference type="ChEBI" id="CHEBI:43474"/>
        <dbReference type="ChEBI" id="CHEBI:141005"/>
        <dbReference type="ChEBI" id="CHEBI:456216"/>
        <dbReference type="EC" id="6.3.2.17"/>
    </reaction>
</comment>
<evidence type="ECO:0000256" key="6">
    <source>
        <dbReference type="ARBA" id="ARBA00013023"/>
    </source>
</evidence>
<feature type="domain" description="Mur ligase central" evidence="24">
    <location>
        <begin position="45"/>
        <end position="260"/>
    </location>
</feature>
<evidence type="ECO:0000256" key="7">
    <source>
        <dbReference type="ARBA" id="ARBA00013025"/>
    </source>
</evidence>
<keyword evidence="27" id="KW-1185">Reference proteome</keyword>
<evidence type="ECO:0000256" key="14">
    <source>
        <dbReference type="ARBA" id="ARBA00022909"/>
    </source>
</evidence>
<dbReference type="InterPro" id="IPR004101">
    <property type="entry name" value="Mur_ligase_C"/>
</dbReference>
<evidence type="ECO:0000256" key="9">
    <source>
        <dbReference type="ARBA" id="ARBA00022598"/>
    </source>
</evidence>
<dbReference type="PANTHER" id="PTHR11136">
    <property type="entry name" value="FOLYLPOLYGLUTAMATE SYNTHASE-RELATED"/>
    <property type="match status" value="1"/>
</dbReference>
<name>A0A2U1B1V7_9BACT</name>
<reference evidence="25 28" key="2">
    <citation type="submission" date="2020-04" db="EMBL/GenBank/DDBJ databases">
        <authorList>
            <person name="Hitch T.C.A."/>
            <person name="Wylensek D."/>
            <person name="Clavel T."/>
        </authorList>
    </citation>
    <scope>NUCLEOTIDE SEQUENCE [LARGE SCALE GENOMIC DNA]</scope>
    <source>
        <strain evidence="25 28">COR2-253-APC-1A</strain>
    </source>
</reference>
<keyword evidence="14" id="KW-0289">Folate biosynthesis</keyword>
<dbReference type="SUPFAM" id="SSF53244">
    <property type="entry name" value="MurD-like peptide ligases, peptide-binding domain"/>
    <property type="match status" value="1"/>
</dbReference>
<dbReference type="PANTHER" id="PTHR11136:SF0">
    <property type="entry name" value="DIHYDROFOLATE SYNTHETASE-RELATED"/>
    <property type="match status" value="1"/>
</dbReference>
<dbReference type="NCBIfam" id="TIGR01499">
    <property type="entry name" value="folC"/>
    <property type="match status" value="1"/>
</dbReference>
<evidence type="ECO:0000256" key="8">
    <source>
        <dbReference type="ARBA" id="ARBA00019357"/>
    </source>
</evidence>
<accession>A0A2U1B1V7</accession>
<organism evidence="26 27">
    <name type="scientific">Victivallis vadensis</name>
    <dbReference type="NCBI Taxonomy" id="172901"/>
    <lineage>
        <taxon>Bacteria</taxon>
        <taxon>Pseudomonadati</taxon>
        <taxon>Lentisphaerota</taxon>
        <taxon>Lentisphaeria</taxon>
        <taxon>Victivallales</taxon>
        <taxon>Victivallaceae</taxon>
        <taxon>Victivallis</taxon>
    </lineage>
</organism>
<feature type="domain" description="Mur ligase C-terminal" evidence="23">
    <location>
        <begin position="301"/>
        <end position="411"/>
    </location>
</feature>
<dbReference type="GO" id="GO:0005524">
    <property type="term" value="F:ATP binding"/>
    <property type="evidence" value="ECO:0007669"/>
    <property type="project" value="UniProtKB-KW"/>
</dbReference>
<evidence type="ECO:0000256" key="12">
    <source>
        <dbReference type="ARBA" id="ARBA00022840"/>
    </source>
</evidence>
<dbReference type="InterPro" id="IPR013221">
    <property type="entry name" value="Mur_ligase_cen"/>
</dbReference>
<dbReference type="Proteomes" id="UP000576225">
    <property type="component" value="Unassembled WGS sequence"/>
</dbReference>
<proteinExistence type="inferred from homology"/>
<comment type="cofactor">
    <cofactor evidence="1">
        <name>Mg(2+)</name>
        <dbReference type="ChEBI" id="CHEBI:18420"/>
    </cofactor>
</comment>
<evidence type="ECO:0000256" key="22">
    <source>
        <dbReference type="PIRNR" id="PIRNR001563"/>
    </source>
</evidence>
<comment type="pathway">
    <text evidence="4">Cofactor biosynthesis; tetrahydrofolylpolyglutamate biosynthesis.</text>
</comment>